<evidence type="ECO:0000256" key="4">
    <source>
        <dbReference type="PIRSR" id="PIRSR620019-2"/>
    </source>
</evidence>
<dbReference type="NCBIfam" id="TIGR03570">
    <property type="entry name" value="NeuD_NnaD"/>
    <property type="match status" value="1"/>
</dbReference>
<feature type="binding site" evidence="4">
    <location>
        <position position="73"/>
    </location>
    <ligand>
        <name>substrate</name>
    </ligand>
</feature>
<dbReference type="InterPro" id="IPR050179">
    <property type="entry name" value="Trans_hexapeptide_repeat"/>
</dbReference>
<dbReference type="RefSeq" id="WP_092485493.1">
    <property type="nucleotide sequence ID" value="NZ_FOYM01000024.1"/>
</dbReference>
<keyword evidence="6" id="KW-0012">Acyltransferase</keyword>
<dbReference type="GO" id="GO:0016746">
    <property type="term" value="F:acyltransferase activity"/>
    <property type="evidence" value="ECO:0007669"/>
    <property type="project" value="UniProtKB-KW"/>
</dbReference>
<dbReference type="EMBL" id="FOYM01000024">
    <property type="protein sequence ID" value="SFR12131.1"/>
    <property type="molecule type" value="Genomic_DNA"/>
</dbReference>
<dbReference type="Gene3D" id="2.160.10.10">
    <property type="entry name" value="Hexapeptide repeat proteins"/>
    <property type="match status" value="1"/>
</dbReference>
<feature type="domain" description="PglD N-terminal" evidence="5">
    <location>
        <begin position="3"/>
        <end position="84"/>
    </location>
</feature>
<dbReference type="Gene3D" id="3.40.50.20">
    <property type="match status" value="1"/>
</dbReference>
<evidence type="ECO:0000256" key="3">
    <source>
        <dbReference type="PIRSR" id="PIRSR620019-1"/>
    </source>
</evidence>
<dbReference type="PROSITE" id="PS00101">
    <property type="entry name" value="HEXAPEP_TRANSFERASES"/>
    <property type="match status" value="1"/>
</dbReference>
<dbReference type="STRING" id="39060.SAMN05660706_12449"/>
<dbReference type="PANTHER" id="PTHR43300">
    <property type="entry name" value="ACETYLTRANSFERASE"/>
    <property type="match status" value="1"/>
</dbReference>
<dbReference type="InterPro" id="IPR011004">
    <property type="entry name" value="Trimer_LpxA-like_sf"/>
</dbReference>
<dbReference type="Pfam" id="PF17836">
    <property type="entry name" value="PglD_N"/>
    <property type="match status" value="1"/>
</dbReference>
<keyword evidence="7" id="KW-1185">Reference proteome</keyword>
<evidence type="ECO:0000256" key="2">
    <source>
        <dbReference type="ARBA" id="ARBA00022737"/>
    </source>
</evidence>
<dbReference type="InterPro" id="IPR020019">
    <property type="entry name" value="AcTrfase_PglD-like"/>
</dbReference>
<accession>A0A1I6E3K5</accession>
<reference evidence="7" key="1">
    <citation type="submission" date="2016-10" db="EMBL/GenBank/DDBJ databases">
        <authorList>
            <person name="Varghese N."/>
            <person name="Submissions S."/>
        </authorList>
    </citation>
    <scope>NUCLEOTIDE SEQUENCE [LARGE SCALE GENOMIC DNA]</scope>
    <source>
        <strain evidence="7">DSM 3669</strain>
    </source>
</reference>
<dbReference type="Proteomes" id="UP000199584">
    <property type="component" value="Unassembled WGS sequence"/>
</dbReference>
<proteinExistence type="predicted"/>
<keyword evidence="2" id="KW-0677">Repeat</keyword>
<keyword evidence="1 6" id="KW-0808">Transferase</keyword>
<feature type="active site" description="Proton acceptor" evidence="3">
    <location>
        <position position="140"/>
    </location>
</feature>
<dbReference type="InterPro" id="IPR018357">
    <property type="entry name" value="Hexapep_transf_CS"/>
</dbReference>
<dbReference type="InterPro" id="IPR041561">
    <property type="entry name" value="PglD_N"/>
</dbReference>
<evidence type="ECO:0000313" key="7">
    <source>
        <dbReference type="Proteomes" id="UP000199584"/>
    </source>
</evidence>
<dbReference type="SUPFAM" id="SSF51161">
    <property type="entry name" value="Trimeric LpxA-like enzymes"/>
    <property type="match status" value="1"/>
</dbReference>
<evidence type="ECO:0000259" key="5">
    <source>
        <dbReference type="Pfam" id="PF17836"/>
    </source>
</evidence>
<dbReference type="CDD" id="cd03360">
    <property type="entry name" value="LbH_AT_putative"/>
    <property type="match status" value="1"/>
</dbReference>
<protein>
    <submittedName>
        <fullName evidence="6">Sugar O-acyltransferase, sialic acid O-acetyltransferase NeuD family</fullName>
    </submittedName>
</protein>
<dbReference type="PANTHER" id="PTHR43300:SF7">
    <property type="entry name" value="UDP-N-ACETYLBACILLOSAMINE N-ACETYLTRANSFERASE"/>
    <property type="match status" value="1"/>
</dbReference>
<dbReference type="OrthoDB" id="9801456at2"/>
<evidence type="ECO:0000256" key="1">
    <source>
        <dbReference type="ARBA" id="ARBA00022679"/>
    </source>
</evidence>
<organism evidence="6 7">
    <name type="scientific">Desulfoscipio geothermicus DSM 3669</name>
    <dbReference type="NCBI Taxonomy" id="1121426"/>
    <lineage>
        <taxon>Bacteria</taxon>
        <taxon>Bacillati</taxon>
        <taxon>Bacillota</taxon>
        <taxon>Clostridia</taxon>
        <taxon>Eubacteriales</taxon>
        <taxon>Desulfallaceae</taxon>
        <taxon>Desulfoscipio</taxon>
    </lineage>
</organism>
<feature type="site" description="Increases basicity of active site His" evidence="3">
    <location>
        <position position="141"/>
    </location>
</feature>
<sequence>MKKLVVVGAGGFGREVLQLAMHQNKMTQQWNIMGFVDDNRKLQGKTINGFPVLGDIDWLAANAGDKYAVFALGEPKLKRKVEKRLQKSGIRYATLIHPSAVMGDFIDIREGTIIAAGVVCTVNIKIGKHVIINLNCSVGHDVVIGDYATIAPDANVMGETSIGEGCYIASGVTVRDGVNIGQNTIIGLGAVVVGNLPGDVVALGCPAKAVRENTGGKVFK</sequence>
<gene>
    <name evidence="6" type="ORF">SAMN05660706_12449</name>
</gene>
<dbReference type="AlphaFoldDB" id="A0A1I6E3K5"/>
<evidence type="ECO:0000313" key="6">
    <source>
        <dbReference type="EMBL" id="SFR12131.1"/>
    </source>
</evidence>
<name>A0A1I6E3K5_9FIRM</name>